<accession>A0ABY0IFF0</accession>
<evidence type="ECO:0008006" key="3">
    <source>
        <dbReference type="Google" id="ProtNLM"/>
    </source>
</evidence>
<protein>
    <recommendedName>
        <fullName evidence="3">Lipoprotein</fullName>
    </recommendedName>
</protein>
<reference evidence="2" key="1">
    <citation type="journal article" date="2019" name="Int. J. Syst. Evol. Microbiol.">
        <title>Halobacteriovorax valvorus sp. nov., a novel prokaryotic predator isolated from coastal seawater of China.</title>
        <authorList>
            <person name="Chen M.-X."/>
        </authorList>
    </citation>
    <scope>NUCLEOTIDE SEQUENCE [LARGE SCALE GENOMIC DNA]</scope>
    <source>
        <strain evidence="2">BL9</strain>
    </source>
</reference>
<dbReference type="Proteomes" id="UP000443582">
    <property type="component" value="Unassembled WGS sequence"/>
</dbReference>
<proteinExistence type="predicted"/>
<evidence type="ECO:0000313" key="2">
    <source>
        <dbReference type="Proteomes" id="UP000443582"/>
    </source>
</evidence>
<dbReference type="RefSeq" id="WP_114706297.1">
    <property type="nucleotide sequence ID" value="NZ_QDKL01000002.1"/>
</dbReference>
<comment type="caution">
    <text evidence="1">The sequence shown here is derived from an EMBL/GenBank/DDBJ whole genome shotgun (WGS) entry which is preliminary data.</text>
</comment>
<name>A0ABY0IFF0_9BACT</name>
<organism evidence="1 2">
    <name type="scientific">Halobacteriovorax vibrionivorans</name>
    <dbReference type="NCBI Taxonomy" id="2152716"/>
    <lineage>
        <taxon>Bacteria</taxon>
        <taxon>Pseudomonadati</taxon>
        <taxon>Bdellovibrionota</taxon>
        <taxon>Bacteriovoracia</taxon>
        <taxon>Bacteriovoracales</taxon>
        <taxon>Halobacteriovoraceae</taxon>
        <taxon>Halobacteriovorax</taxon>
    </lineage>
</organism>
<dbReference type="EMBL" id="QDKL01000002">
    <property type="protein sequence ID" value="RZF21230.1"/>
    <property type="molecule type" value="Genomic_DNA"/>
</dbReference>
<gene>
    <name evidence="1" type="ORF">DAY19_05985</name>
</gene>
<evidence type="ECO:0000313" key="1">
    <source>
        <dbReference type="EMBL" id="RZF21230.1"/>
    </source>
</evidence>
<sequence length="320" mass="36651">MFKLFNFSSFLSAMIHFIILTICASCIGGDKELSQTVSSEVQDWKIPCDLSTLCTKKQLISSLNGPIEFRKTLKEKIDNNFNQFFDTYGNDLFYVCASLISVGGCREIQIDKASKVSFELYMKGLASCHHRLCHDYFQQNKSQLLKLANSFDSQLSIKSYYLMAVKLPLPWYDKADYLKKYLELIDAKVLKYEELGPLISAIPNHQGLKTFIAKRFFKIDENLDGVAVYLARYQNGWHDIYYKKFLASDNKVAINAFINSMPIGCPQISTILSFKDLINHKNKKVLEETLNQEELDKYFSSLKLKSNKESKCLSSSPPAF</sequence>
<keyword evidence="2" id="KW-1185">Reference proteome</keyword>